<gene>
    <name evidence="5" type="ORF">GTA51_20120</name>
</gene>
<protein>
    <submittedName>
        <fullName evidence="5">MobA/MobL family protein</fullName>
    </submittedName>
</protein>
<dbReference type="Proteomes" id="UP000482487">
    <property type="component" value="Unassembled WGS sequence"/>
</dbReference>
<proteinExistence type="inferred from homology"/>
<organism evidence="5 6">
    <name type="scientific">Solidesulfovibrio aerotolerans</name>
    <dbReference type="NCBI Taxonomy" id="295255"/>
    <lineage>
        <taxon>Bacteria</taxon>
        <taxon>Pseudomonadati</taxon>
        <taxon>Thermodesulfobacteriota</taxon>
        <taxon>Desulfovibrionia</taxon>
        <taxon>Desulfovibrionales</taxon>
        <taxon>Desulfovibrionaceae</taxon>
        <taxon>Solidesulfovibrio</taxon>
    </lineage>
</organism>
<dbReference type="OrthoDB" id="5460692at2"/>
<evidence type="ECO:0000256" key="2">
    <source>
        <dbReference type="ARBA" id="ARBA00022971"/>
    </source>
</evidence>
<dbReference type="RefSeq" id="WP_160964268.1">
    <property type="nucleotide sequence ID" value="NZ_WVUD01000097.1"/>
</dbReference>
<reference evidence="5 6" key="1">
    <citation type="submission" date="2020-01" db="EMBL/GenBank/DDBJ databases">
        <title>Genome sequence of Desulfovibrio aerotolerans DSM 16695(T).</title>
        <authorList>
            <person name="Karnachuk O."/>
            <person name="Avakyan M."/>
            <person name="Mardanov A."/>
            <person name="Kadnikov V."/>
            <person name="Ravin N."/>
        </authorList>
    </citation>
    <scope>NUCLEOTIDE SEQUENCE [LARGE SCALE GENOMIC DNA]</scope>
    <source>
        <strain evidence="5 6">DSM 16695</strain>
    </source>
</reference>
<evidence type="ECO:0000259" key="4">
    <source>
        <dbReference type="Pfam" id="PF03389"/>
    </source>
</evidence>
<evidence type="ECO:0000313" key="5">
    <source>
        <dbReference type="EMBL" id="MYL85394.1"/>
    </source>
</evidence>
<feature type="region of interest" description="Disordered" evidence="3">
    <location>
        <begin position="275"/>
        <end position="386"/>
    </location>
</feature>
<evidence type="ECO:0000256" key="1">
    <source>
        <dbReference type="ARBA" id="ARBA00010873"/>
    </source>
</evidence>
<keyword evidence="2" id="KW-0184">Conjugation</keyword>
<evidence type="ECO:0000256" key="3">
    <source>
        <dbReference type="SAM" id="MobiDB-lite"/>
    </source>
</evidence>
<dbReference type="EMBL" id="WVUD01000097">
    <property type="protein sequence ID" value="MYL85394.1"/>
    <property type="molecule type" value="Genomic_DNA"/>
</dbReference>
<comment type="caution">
    <text evidence="5">The sequence shown here is derived from an EMBL/GenBank/DDBJ whole genome shotgun (WGS) entry which is preliminary data.</text>
</comment>
<dbReference type="InterPro" id="IPR005053">
    <property type="entry name" value="MobA_MobL"/>
</dbReference>
<keyword evidence="6" id="KW-1185">Reference proteome</keyword>
<evidence type="ECO:0000313" key="6">
    <source>
        <dbReference type="Proteomes" id="UP000482487"/>
    </source>
</evidence>
<feature type="compositionally biased region" description="Basic and acidic residues" evidence="3">
    <location>
        <begin position="214"/>
        <end position="231"/>
    </location>
</feature>
<dbReference type="Gene3D" id="3.30.930.30">
    <property type="match status" value="1"/>
</dbReference>
<feature type="domain" description="MobA/MobL protein" evidence="4">
    <location>
        <begin position="17"/>
        <end position="216"/>
    </location>
</feature>
<comment type="similarity">
    <text evidence="1">Belongs to the MobA/MobL family.</text>
</comment>
<dbReference type="NCBIfam" id="NF041496">
    <property type="entry name" value="MobQ"/>
    <property type="match status" value="1"/>
</dbReference>
<name>A0A7C9MXJ6_9BACT</name>
<accession>A0A7C9MXJ6</accession>
<feature type="compositionally biased region" description="Basic and acidic residues" evidence="3">
    <location>
        <begin position="287"/>
        <end position="386"/>
    </location>
</feature>
<sequence>MAIFHFSAKVVSRGKGQSVVAKAAYNARAQLTNEGTGKQHDYTRAEGLVFSGIFVPKNAPEWVQDRERLWSEVEAVEKRKDAQFAREVQIALPHELTDEQRRQLITDFTRENFVRKGMIADVIIHRPHRDGDQRNDHAHILLTMREIGPEGFGQKRREWNGKAQLQEWREKWEKTANRYLERHGHEARIDHRSFEAQGIEREPTEHLGPTASQLEREGEQTERGDLNREIEARNKERERLKIALRTTALELAGAERAKAEEWEWAKIKPKTRAPYSRAGMVAQQQDAQRDFEKRSKKLQERQAEQRESERQAQQREKNPFAGRKGEAEQKREDLAARTERTDAKAEITEAQRARMERDALREKAGLRVSSGRDREEDGRERERERD</sequence>
<feature type="region of interest" description="Disordered" evidence="3">
    <location>
        <begin position="200"/>
        <end position="231"/>
    </location>
</feature>
<dbReference type="AlphaFoldDB" id="A0A7C9MXJ6"/>
<dbReference type="Pfam" id="PF03389">
    <property type="entry name" value="MobA_MobL"/>
    <property type="match status" value="1"/>
</dbReference>